<accession>A0A0V8QHF8</accession>
<dbReference type="SUPFAM" id="SSF53613">
    <property type="entry name" value="Ribokinase-like"/>
    <property type="match status" value="1"/>
</dbReference>
<evidence type="ECO:0000259" key="3">
    <source>
        <dbReference type="Pfam" id="PF00294"/>
    </source>
</evidence>
<dbReference type="PANTHER" id="PTHR10584">
    <property type="entry name" value="SUGAR KINASE"/>
    <property type="match status" value="1"/>
</dbReference>
<evidence type="ECO:0000313" key="5">
    <source>
        <dbReference type="Proteomes" id="UP000054874"/>
    </source>
</evidence>
<keyword evidence="2" id="KW-0418">Kinase</keyword>
<evidence type="ECO:0000256" key="1">
    <source>
        <dbReference type="ARBA" id="ARBA00022679"/>
    </source>
</evidence>
<protein>
    <recommendedName>
        <fullName evidence="3">Carbohydrate kinase PfkB domain-containing protein</fullName>
    </recommendedName>
</protein>
<dbReference type="Proteomes" id="UP000054874">
    <property type="component" value="Unassembled WGS sequence"/>
</dbReference>
<dbReference type="CDD" id="cd01941">
    <property type="entry name" value="YeiC_kinase_like"/>
    <property type="match status" value="1"/>
</dbReference>
<dbReference type="SUPFAM" id="SSF46785">
    <property type="entry name" value="Winged helix' DNA-binding domain"/>
    <property type="match status" value="1"/>
</dbReference>
<reference evidence="4 5" key="1">
    <citation type="submission" date="2015-11" db="EMBL/GenBank/DDBJ databases">
        <title>Butyribacter intestini gen. nov., sp. nov., a butyric acid-producing bacterium of the family Lachnospiraceae isolated from the human faeces.</title>
        <authorList>
            <person name="Zou Y."/>
            <person name="Xue W."/>
            <person name="Luo G."/>
            <person name="Lv M."/>
        </authorList>
    </citation>
    <scope>NUCLEOTIDE SEQUENCE [LARGE SCALE GENOMIC DNA]</scope>
    <source>
        <strain evidence="4 5">ACET-33324</strain>
    </source>
</reference>
<dbReference type="InterPro" id="IPR036388">
    <property type="entry name" value="WH-like_DNA-bd_sf"/>
</dbReference>
<keyword evidence="5" id="KW-1185">Reference proteome</keyword>
<organism evidence="4 5">
    <name type="scientific">Acetivibrio ethanolgignens</name>
    <dbReference type="NCBI Taxonomy" id="290052"/>
    <lineage>
        <taxon>Bacteria</taxon>
        <taxon>Bacillati</taxon>
        <taxon>Bacillota</taxon>
        <taxon>Clostridia</taxon>
        <taxon>Eubacteriales</taxon>
        <taxon>Oscillospiraceae</taxon>
        <taxon>Acetivibrio</taxon>
    </lineage>
</organism>
<keyword evidence="1" id="KW-0808">Transferase</keyword>
<dbReference type="Gene3D" id="1.10.10.10">
    <property type="entry name" value="Winged helix-like DNA-binding domain superfamily/Winged helix DNA-binding domain"/>
    <property type="match status" value="1"/>
</dbReference>
<comment type="caution">
    <text evidence="4">The sequence shown here is derived from an EMBL/GenBank/DDBJ whole genome shotgun (WGS) entry which is preliminary data.</text>
</comment>
<name>A0A0V8QHF8_9FIRM</name>
<dbReference type="AlphaFoldDB" id="A0A0V8QHF8"/>
<feature type="domain" description="Carbohydrate kinase PfkB" evidence="3">
    <location>
        <begin position="59"/>
        <end position="346"/>
    </location>
</feature>
<dbReference type="EMBL" id="LNAM01000057">
    <property type="protein sequence ID" value="KSV60001.1"/>
    <property type="molecule type" value="Genomic_DNA"/>
</dbReference>
<dbReference type="Pfam" id="PF00294">
    <property type="entry name" value="PfkB"/>
    <property type="match status" value="1"/>
</dbReference>
<evidence type="ECO:0000313" key="4">
    <source>
        <dbReference type="EMBL" id="KSV60001.1"/>
    </source>
</evidence>
<sequence length="361" mass="39354">MTGREEEIFEWIKENPMISQQEIADRANITRSSVAVHISNLMKKGKIKGKGYVVSEESYITVIGGANMDISGTPASSLLMGDSNPGRISISRGGVGRNIAENLCRLGEQVEFITVLGDDLYGQEIMRSCRELGIGMKHTLVAPGENTSTYLCVNNEKGEMEVAVNEMDLYRLLTPEYLETKLPVINRGELLVIDANLTEEAILFLARHCSVPILAEPVSAAKTRKLLPVLDKLYGIKPNRLELETLTGIMINSEESLKKASQELLKKGVKEAYISLSNKGVLSVDAEETLQLPCMECKVVNSTGCGDAFMAAAAWATVRGLSLEEKTRAGLAASAICIEAEGAISTWLKEETLVSKIQENK</sequence>
<dbReference type="Pfam" id="PF13412">
    <property type="entry name" value="HTH_24"/>
    <property type="match status" value="1"/>
</dbReference>
<evidence type="ECO:0000256" key="2">
    <source>
        <dbReference type="ARBA" id="ARBA00022777"/>
    </source>
</evidence>
<dbReference type="RefSeq" id="WP_058351732.1">
    <property type="nucleotide sequence ID" value="NZ_CABMMD010000057.1"/>
</dbReference>
<dbReference type="InterPro" id="IPR002173">
    <property type="entry name" value="Carboh/pur_kinase_PfkB_CS"/>
</dbReference>
<dbReference type="PROSITE" id="PS00583">
    <property type="entry name" value="PFKB_KINASES_1"/>
    <property type="match status" value="1"/>
</dbReference>
<dbReference type="InterPro" id="IPR029056">
    <property type="entry name" value="Ribokinase-like"/>
</dbReference>
<gene>
    <name evidence="4" type="ORF">ASU35_06910</name>
</gene>
<dbReference type="OrthoDB" id="9806249at2"/>
<dbReference type="STRING" id="290052.ASU35_06910"/>
<proteinExistence type="predicted"/>
<dbReference type="Gene3D" id="3.40.1190.20">
    <property type="match status" value="1"/>
</dbReference>
<dbReference type="InterPro" id="IPR036390">
    <property type="entry name" value="WH_DNA-bd_sf"/>
</dbReference>
<dbReference type="InterPro" id="IPR011611">
    <property type="entry name" value="PfkB_dom"/>
</dbReference>
<dbReference type="GO" id="GO:0016301">
    <property type="term" value="F:kinase activity"/>
    <property type="evidence" value="ECO:0007669"/>
    <property type="project" value="UniProtKB-KW"/>
</dbReference>
<dbReference type="PANTHER" id="PTHR10584:SF167">
    <property type="entry name" value="PFKB DOMAIN PROTEIN"/>
    <property type="match status" value="1"/>
</dbReference>